<dbReference type="Proteomes" id="UP000325787">
    <property type="component" value="Chromosome"/>
</dbReference>
<dbReference type="GO" id="GO:0000976">
    <property type="term" value="F:transcription cis-regulatory region binding"/>
    <property type="evidence" value="ECO:0007669"/>
    <property type="project" value="TreeGrafter"/>
</dbReference>
<dbReference type="GO" id="GO:0003700">
    <property type="term" value="F:DNA-binding transcription factor activity"/>
    <property type="evidence" value="ECO:0007669"/>
    <property type="project" value="TreeGrafter"/>
</dbReference>
<dbReference type="InterPro" id="IPR040611">
    <property type="entry name" value="AlkX_C"/>
</dbReference>
<dbReference type="PANTHER" id="PTHR30055:SF146">
    <property type="entry name" value="HTH-TYPE TRANSCRIPTIONAL DUAL REGULATOR CECR"/>
    <property type="match status" value="1"/>
</dbReference>
<proteinExistence type="predicted"/>
<evidence type="ECO:0000256" key="2">
    <source>
        <dbReference type="PROSITE-ProRule" id="PRU00335"/>
    </source>
</evidence>
<organism evidence="4 5">
    <name type="scientific">Saccharothrix syringae</name>
    <name type="common">Nocardiopsis syringae</name>
    <dbReference type="NCBI Taxonomy" id="103733"/>
    <lineage>
        <taxon>Bacteria</taxon>
        <taxon>Bacillati</taxon>
        <taxon>Actinomycetota</taxon>
        <taxon>Actinomycetes</taxon>
        <taxon>Pseudonocardiales</taxon>
        <taxon>Pseudonocardiaceae</taxon>
        <taxon>Saccharothrix</taxon>
    </lineage>
</organism>
<keyword evidence="5" id="KW-1185">Reference proteome</keyword>
<sequence length="218" mass="23257">MPGLGSISVMSRSKPTVNGTAGLYPRSRCAKLCAVTELTRLLLEAAADLVAEHGSRGLRMVDVATKAGVSRQTVYNEFGNKERLVQAVALFKTREFLDGVRERLGSTPDPVEGLRLGIAFAFDLAGRDPLAKSVLNGANAEDMLPFLTTRGQPVLTLATAVFAQHIGGHWPGVAADRVRLTAETIVRVALSHLLTPSSRSVEAVVTVTLALLPPRPPR</sequence>
<gene>
    <name evidence="4" type="ORF">EKG83_02505</name>
</gene>
<dbReference type="PANTHER" id="PTHR30055">
    <property type="entry name" value="HTH-TYPE TRANSCRIPTIONAL REGULATOR RUTR"/>
    <property type="match status" value="1"/>
</dbReference>
<evidence type="ECO:0000259" key="3">
    <source>
        <dbReference type="PROSITE" id="PS50977"/>
    </source>
</evidence>
<dbReference type="PRINTS" id="PR00455">
    <property type="entry name" value="HTHTETR"/>
</dbReference>
<accession>A0A5Q0GSN2</accession>
<dbReference type="InterPro" id="IPR009057">
    <property type="entry name" value="Homeodomain-like_sf"/>
</dbReference>
<dbReference type="InterPro" id="IPR050109">
    <property type="entry name" value="HTH-type_TetR-like_transc_reg"/>
</dbReference>
<name>A0A5Q0GSN2_SACSY</name>
<dbReference type="PROSITE" id="PS50977">
    <property type="entry name" value="HTH_TETR_2"/>
    <property type="match status" value="1"/>
</dbReference>
<protein>
    <submittedName>
        <fullName evidence="4">TetR/AcrR family transcriptional regulator</fullName>
    </submittedName>
</protein>
<evidence type="ECO:0000313" key="4">
    <source>
        <dbReference type="EMBL" id="QFZ16484.1"/>
    </source>
</evidence>
<dbReference type="AlphaFoldDB" id="A0A5Q0GSN2"/>
<evidence type="ECO:0000256" key="1">
    <source>
        <dbReference type="ARBA" id="ARBA00023125"/>
    </source>
</evidence>
<feature type="DNA-binding region" description="H-T-H motif" evidence="2">
    <location>
        <begin position="59"/>
        <end position="78"/>
    </location>
</feature>
<keyword evidence="1 2" id="KW-0238">DNA-binding</keyword>
<dbReference type="Pfam" id="PF00440">
    <property type="entry name" value="TetR_N"/>
    <property type="match status" value="1"/>
</dbReference>
<dbReference type="KEGG" id="ssyi:EKG83_02505"/>
<feature type="domain" description="HTH tetR-type" evidence="3">
    <location>
        <begin position="36"/>
        <end position="96"/>
    </location>
</feature>
<dbReference type="SUPFAM" id="SSF46689">
    <property type="entry name" value="Homeodomain-like"/>
    <property type="match status" value="1"/>
</dbReference>
<reference evidence="5" key="1">
    <citation type="journal article" date="2021" name="Curr. Microbiol.">
        <title>Complete genome of nocamycin-producing strain Saccharothrix syringae NRRL B-16468 reveals the biosynthetic potential for secondary metabolites.</title>
        <authorList>
            <person name="Mo X."/>
            <person name="Yang S."/>
        </authorList>
    </citation>
    <scope>NUCLEOTIDE SEQUENCE [LARGE SCALE GENOMIC DNA]</scope>
    <source>
        <strain evidence="5">ATCC 51364 / DSM 43886 / JCM 6844 / KCTC 9398 / NBRC 14523 / NRRL B-16468 / INA 2240</strain>
    </source>
</reference>
<evidence type="ECO:0000313" key="5">
    <source>
        <dbReference type="Proteomes" id="UP000325787"/>
    </source>
</evidence>
<dbReference type="InterPro" id="IPR001647">
    <property type="entry name" value="HTH_TetR"/>
</dbReference>
<dbReference type="Pfam" id="PF18556">
    <property type="entry name" value="TetR_C_35"/>
    <property type="match status" value="1"/>
</dbReference>
<dbReference type="OrthoDB" id="4371863at2"/>
<dbReference type="Gene3D" id="1.10.357.10">
    <property type="entry name" value="Tetracycline Repressor, domain 2"/>
    <property type="match status" value="1"/>
</dbReference>
<dbReference type="EMBL" id="CP034550">
    <property type="protein sequence ID" value="QFZ16484.1"/>
    <property type="molecule type" value="Genomic_DNA"/>
</dbReference>